<keyword evidence="1" id="KW-0472">Membrane</keyword>
<protein>
    <recommendedName>
        <fullName evidence="4">PNPLA domain-containing protein</fullName>
    </recommendedName>
</protein>
<dbReference type="SUPFAM" id="SSF52151">
    <property type="entry name" value="FabD/lysophospholipase-like"/>
    <property type="match status" value="1"/>
</dbReference>
<dbReference type="Gene3D" id="3.40.1090.10">
    <property type="entry name" value="Cytosolic phospholipase A2 catalytic domain"/>
    <property type="match status" value="1"/>
</dbReference>
<dbReference type="EMBL" id="CP026105">
    <property type="protein sequence ID" value="AUT67039.1"/>
    <property type="molecule type" value="Genomic_DNA"/>
</dbReference>
<accession>A0AAN1J4Z0</accession>
<dbReference type="InterPro" id="IPR016035">
    <property type="entry name" value="Acyl_Trfase/lysoPLipase"/>
</dbReference>
<keyword evidence="1" id="KW-0812">Transmembrane</keyword>
<feature type="transmembrane region" description="Helical" evidence="1">
    <location>
        <begin position="262"/>
        <end position="284"/>
    </location>
</feature>
<gene>
    <name evidence="2" type="ORF">C2L64_00790</name>
</gene>
<feature type="transmembrane region" description="Helical" evidence="1">
    <location>
        <begin position="316"/>
        <end position="334"/>
    </location>
</feature>
<dbReference type="AlphaFoldDB" id="A0AAN1J4Z0"/>
<reference evidence="2 3" key="1">
    <citation type="submission" date="2018-01" db="EMBL/GenBank/DDBJ databases">
        <title>Species boundaries and ecological features among Paraburkholderia terrae DSMZ17804T, P. hospita DSMZ17164T and P. caribensis DSMZ13236T.</title>
        <authorList>
            <person name="Pratama A.A."/>
        </authorList>
    </citation>
    <scope>NUCLEOTIDE SEQUENCE [LARGE SCALE GENOMIC DNA]</scope>
    <source>
        <strain evidence="2 3">DSM 17164</strain>
    </source>
</reference>
<evidence type="ECO:0008006" key="4">
    <source>
        <dbReference type="Google" id="ProtNLM"/>
    </source>
</evidence>
<feature type="transmembrane region" description="Helical" evidence="1">
    <location>
        <begin position="148"/>
        <end position="168"/>
    </location>
</feature>
<evidence type="ECO:0000256" key="1">
    <source>
        <dbReference type="SAM" id="Phobius"/>
    </source>
</evidence>
<dbReference type="KEGG" id="phs:C2L64_00790"/>
<feature type="transmembrane region" description="Helical" evidence="1">
    <location>
        <begin position="180"/>
        <end position="209"/>
    </location>
</feature>
<sequence length="868" mass="93536">MLSTATFALLRLKSVAVETPAMMRSGLIAIAQLWLPLSIVSVCLAGLYLPEQSVALCRSLSAALSESGQNNLGSTGYTGTLAEIFCWLGGSGLVVIVTWFFLPLETSVETRFRGEAATGAFVHIAVLSLVAHLLILAPLFLHPWFNQWSAYTFFSLLAILYTLARYSLAGQRLKMVFATVTYLLIVVSVGYGFPQVGVLVAVLVPFGYLVRLHDGSAAGWRRRWKFREPLVLLVGTTPVLFGCIGLDSLLEPYLVLEHRTTVHPVILAVWWLIPAVLTSSMLRIKLPKPRMSAMVLMLLAAAAIVLHGGLNSHASALTTLCLSTTLALAVAFILSHPRSSLVRTALVSILVFCALWSAFRLNPSIDLEHANVQPGRAESGDDKSFRTFYDAWLAARGETEKDNGPIILVAAAGGGIRAAEHTALSLAAADDYTNGVFGSRVFAVSGVSGGSLGIMSWLAARDSSVLPATQPICANPMNLGGAWRLGHFYAHDFISPVATRMLSSDLPLALSPWPTGQTSRDRALVDAWATSWAAVAKEYGRDENGSVLVRTVKSLSEDAAHFPLSIFNSTAAADGRRAVYSSVSMDFPGAWALDGATPVDVATLDSARFALVSPVGSACARGDDSEKASADPLQMCPQGYRRIAVADGGYADNSGLASVNDVLDKLQVFRPNLENVYVVSISSNPTQNVAFKEGTRFDNGRFLAEMVAPAYVMENARAGHTTVFSNLVAKRVGETHFMRWEMLSAESVEYWRKQYLKATASGGGFFDRMQSRSRAIEELDLAPLGWTLDPFSAGTVFSQSVGHLRISDFPVCKQYRIGLQDICKDLAPYAHWGFGASNPAQGGPVARVRATQAASGRRDSRLISRMLG</sequence>
<keyword evidence="1" id="KW-1133">Transmembrane helix</keyword>
<evidence type="ECO:0000313" key="2">
    <source>
        <dbReference type="EMBL" id="AUT67039.1"/>
    </source>
</evidence>
<dbReference type="GeneID" id="55526878"/>
<feature type="transmembrane region" description="Helical" evidence="1">
    <location>
        <begin position="84"/>
        <end position="102"/>
    </location>
</feature>
<dbReference type="RefSeq" id="WP_090834897.1">
    <property type="nucleotide sequence ID" value="NZ_CADFGJ010000002.1"/>
</dbReference>
<name>A0AAN1J4Z0_9BURK</name>
<dbReference type="Proteomes" id="UP000236649">
    <property type="component" value="Chromosome 1"/>
</dbReference>
<feature type="transmembrane region" description="Helical" evidence="1">
    <location>
        <begin position="26"/>
        <end position="49"/>
    </location>
</feature>
<organism evidence="2 3">
    <name type="scientific">Paraburkholderia hospita</name>
    <dbReference type="NCBI Taxonomy" id="169430"/>
    <lineage>
        <taxon>Bacteria</taxon>
        <taxon>Pseudomonadati</taxon>
        <taxon>Pseudomonadota</taxon>
        <taxon>Betaproteobacteria</taxon>
        <taxon>Burkholderiales</taxon>
        <taxon>Burkholderiaceae</taxon>
        <taxon>Paraburkholderia</taxon>
    </lineage>
</organism>
<proteinExistence type="predicted"/>
<feature type="transmembrane region" description="Helical" evidence="1">
    <location>
        <begin position="122"/>
        <end position="141"/>
    </location>
</feature>
<feature type="transmembrane region" description="Helical" evidence="1">
    <location>
        <begin position="230"/>
        <end position="250"/>
    </location>
</feature>
<feature type="transmembrane region" description="Helical" evidence="1">
    <location>
        <begin position="291"/>
        <end position="310"/>
    </location>
</feature>
<evidence type="ECO:0000313" key="3">
    <source>
        <dbReference type="Proteomes" id="UP000236649"/>
    </source>
</evidence>
<feature type="transmembrane region" description="Helical" evidence="1">
    <location>
        <begin position="341"/>
        <end position="359"/>
    </location>
</feature>